<organism evidence="1">
    <name type="scientific">freshwater metagenome</name>
    <dbReference type="NCBI Taxonomy" id="449393"/>
    <lineage>
        <taxon>unclassified sequences</taxon>
        <taxon>metagenomes</taxon>
        <taxon>ecological metagenomes</taxon>
    </lineage>
</organism>
<dbReference type="AlphaFoldDB" id="A0A6J6AEA2"/>
<dbReference type="EMBL" id="CAESPC010000063">
    <property type="protein sequence ID" value="CAB4366898.1"/>
    <property type="molecule type" value="Genomic_DNA"/>
</dbReference>
<evidence type="ECO:0000313" key="1">
    <source>
        <dbReference type="EMBL" id="CAB4366898.1"/>
    </source>
</evidence>
<gene>
    <name evidence="1" type="ORF">UFOPK4180_00492</name>
</gene>
<proteinExistence type="predicted"/>
<protein>
    <submittedName>
        <fullName evidence="1">Unannotated protein</fullName>
    </submittedName>
</protein>
<accession>A0A6J6AEA2</accession>
<reference evidence="1" key="1">
    <citation type="submission" date="2020-05" db="EMBL/GenBank/DDBJ databases">
        <authorList>
            <person name="Chiriac C."/>
            <person name="Salcher M."/>
            <person name="Ghai R."/>
            <person name="Kavagutti S V."/>
        </authorList>
    </citation>
    <scope>NUCLEOTIDE SEQUENCE</scope>
</reference>
<sequence>MKRLGLSALTLVLILSGCTLVPSQNVELALGDIPFTLSVPKSISSHLTIETPSNEYSQYATDAGAVAQTLVYYTPDSGSRTIFMGLYYFPSARFKAASRPDEPPSFGSKVVESDGMILSAAGPQDSIYDPSTRDGKNITELYKNVYTAKSYTATKSK</sequence>
<name>A0A6J6AEA2_9ZZZZ</name>
<dbReference type="PROSITE" id="PS51257">
    <property type="entry name" value="PROKAR_LIPOPROTEIN"/>
    <property type="match status" value="1"/>
</dbReference>